<evidence type="ECO:0000256" key="2">
    <source>
        <dbReference type="ARBA" id="ARBA00023015"/>
    </source>
</evidence>
<dbReference type="InterPro" id="IPR011006">
    <property type="entry name" value="CheY-like_superfamily"/>
</dbReference>
<dbReference type="GO" id="GO:0006355">
    <property type="term" value="P:regulation of DNA-templated transcription"/>
    <property type="evidence" value="ECO:0007669"/>
    <property type="project" value="InterPro"/>
</dbReference>
<organism evidence="8 9">
    <name type="scientific">Arcicella aurantiaca</name>
    <dbReference type="NCBI Taxonomy" id="591202"/>
    <lineage>
        <taxon>Bacteria</taxon>
        <taxon>Pseudomonadati</taxon>
        <taxon>Bacteroidota</taxon>
        <taxon>Cytophagia</taxon>
        <taxon>Cytophagales</taxon>
        <taxon>Flectobacillaceae</taxon>
        <taxon>Arcicella</taxon>
    </lineage>
</organism>
<dbReference type="InterPro" id="IPR000792">
    <property type="entry name" value="Tscrpt_reg_LuxR_C"/>
</dbReference>
<dbReference type="PROSITE" id="PS50043">
    <property type="entry name" value="HTH_LUXR_2"/>
    <property type="match status" value="1"/>
</dbReference>
<dbReference type="SMART" id="SM00448">
    <property type="entry name" value="REC"/>
    <property type="match status" value="1"/>
</dbReference>
<feature type="domain" description="HTH luxR-type" evidence="6">
    <location>
        <begin position="145"/>
        <end position="210"/>
    </location>
</feature>
<evidence type="ECO:0000256" key="3">
    <source>
        <dbReference type="ARBA" id="ARBA00023125"/>
    </source>
</evidence>
<dbReference type="CDD" id="cd17535">
    <property type="entry name" value="REC_NarL-like"/>
    <property type="match status" value="1"/>
</dbReference>
<keyword evidence="9" id="KW-1185">Reference proteome</keyword>
<dbReference type="PRINTS" id="PR00038">
    <property type="entry name" value="HTHLUXR"/>
</dbReference>
<evidence type="ECO:0000259" key="6">
    <source>
        <dbReference type="PROSITE" id="PS50043"/>
    </source>
</evidence>
<comment type="caution">
    <text evidence="8">The sequence shown here is derived from an EMBL/GenBank/DDBJ whole genome shotgun (WGS) entry which is preliminary data.</text>
</comment>
<accession>A0A316DL82</accession>
<dbReference type="InterPro" id="IPR039420">
    <property type="entry name" value="WalR-like"/>
</dbReference>
<gene>
    <name evidence="8" type="ORF">LV89_04388</name>
</gene>
<dbReference type="InterPro" id="IPR058245">
    <property type="entry name" value="NreC/VraR/RcsB-like_REC"/>
</dbReference>
<dbReference type="Pfam" id="PF00072">
    <property type="entry name" value="Response_reg"/>
    <property type="match status" value="1"/>
</dbReference>
<protein>
    <submittedName>
        <fullName evidence="8">LuxR family two component transcriptional regulator</fullName>
    </submittedName>
</protein>
<evidence type="ECO:0000259" key="7">
    <source>
        <dbReference type="PROSITE" id="PS50110"/>
    </source>
</evidence>
<dbReference type="SUPFAM" id="SSF52172">
    <property type="entry name" value="CheY-like"/>
    <property type="match status" value="1"/>
</dbReference>
<dbReference type="PANTHER" id="PTHR43214:SF41">
    <property type="entry name" value="NITRATE_NITRITE RESPONSE REGULATOR PROTEIN NARP"/>
    <property type="match status" value="1"/>
</dbReference>
<proteinExistence type="predicted"/>
<keyword evidence="1 5" id="KW-0597">Phosphoprotein</keyword>
<keyword evidence="2" id="KW-0805">Transcription regulation</keyword>
<dbReference type="Pfam" id="PF00196">
    <property type="entry name" value="GerE"/>
    <property type="match status" value="1"/>
</dbReference>
<dbReference type="Gene3D" id="3.40.50.2300">
    <property type="match status" value="1"/>
</dbReference>
<dbReference type="CDD" id="cd06170">
    <property type="entry name" value="LuxR_C_like"/>
    <property type="match status" value="1"/>
</dbReference>
<dbReference type="GO" id="GO:0000160">
    <property type="term" value="P:phosphorelay signal transduction system"/>
    <property type="evidence" value="ECO:0007669"/>
    <property type="project" value="InterPro"/>
</dbReference>
<sequence>MKKVIVVEDHQILLESISLLISTISDIELVGKAANGQKALQILEKESVDIIVSDVMMPVMNGVELVWKVKQQYPHIKILMLTVSEDAQTIKDALQAGADGFIFKSAEREELEDAISSLINNKKYFSDKAILSLAEAQNEVYISEKEALKSILTDREIQILKLISQELSGIQIAEKLFISPTTVESHRKNLFQKIGVNTSVGLVKYALKHGIY</sequence>
<evidence type="ECO:0000313" key="8">
    <source>
        <dbReference type="EMBL" id="PWK17473.1"/>
    </source>
</evidence>
<dbReference type="RefSeq" id="WP_109745047.1">
    <property type="nucleotide sequence ID" value="NZ_QGGO01000035.1"/>
</dbReference>
<name>A0A316DL82_9BACT</name>
<keyword evidence="4" id="KW-0804">Transcription</keyword>
<dbReference type="AlphaFoldDB" id="A0A316DL82"/>
<dbReference type="InterPro" id="IPR001789">
    <property type="entry name" value="Sig_transdc_resp-reg_receiver"/>
</dbReference>
<keyword evidence="3" id="KW-0238">DNA-binding</keyword>
<reference evidence="8 9" key="1">
    <citation type="submission" date="2018-05" db="EMBL/GenBank/DDBJ databases">
        <title>Genomic Encyclopedia of Archaeal and Bacterial Type Strains, Phase II (KMG-II): from individual species to whole genera.</title>
        <authorList>
            <person name="Goeker M."/>
        </authorList>
    </citation>
    <scope>NUCLEOTIDE SEQUENCE [LARGE SCALE GENOMIC DNA]</scope>
    <source>
        <strain evidence="8 9">DSM 22214</strain>
    </source>
</reference>
<dbReference type="Proteomes" id="UP000245489">
    <property type="component" value="Unassembled WGS sequence"/>
</dbReference>
<evidence type="ECO:0000256" key="4">
    <source>
        <dbReference type="ARBA" id="ARBA00023163"/>
    </source>
</evidence>
<evidence type="ECO:0000256" key="1">
    <source>
        <dbReference type="ARBA" id="ARBA00022553"/>
    </source>
</evidence>
<dbReference type="SMART" id="SM00421">
    <property type="entry name" value="HTH_LUXR"/>
    <property type="match status" value="1"/>
</dbReference>
<dbReference type="OrthoDB" id="9797341at2"/>
<dbReference type="GO" id="GO:0003677">
    <property type="term" value="F:DNA binding"/>
    <property type="evidence" value="ECO:0007669"/>
    <property type="project" value="UniProtKB-KW"/>
</dbReference>
<dbReference type="PANTHER" id="PTHR43214">
    <property type="entry name" value="TWO-COMPONENT RESPONSE REGULATOR"/>
    <property type="match status" value="1"/>
</dbReference>
<dbReference type="PROSITE" id="PS50110">
    <property type="entry name" value="RESPONSE_REGULATORY"/>
    <property type="match status" value="1"/>
</dbReference>
<dbReference type="EMBL" id="QGGO01000035">
    <property type="protein sequence ID" value="PWK17473.1"/>
    <property type="molecule type" value="Genomic_DNA"/>
</dbReference>
<evidence type="ECO:0000256" key="5">
    <source>
        <dbReference type="PROSITE-ProRule" id="PRU00169"/>
    </source>
</evidence>
<feature type="domain" description="Response regulatory" evidence="7">
    <location>
        <begin position="3"/>
        <end position="119"/>
    </location>
</feature>
<evidence type="ECO:0000313" key="9">
    <source>
        <dbReference type="Proteomes" id="UP000245489"/>
    </source>
</evidence>
<feature type="modified residue" description="4-aspartylphosphate" evidence="5">
    <location>
        <position position="54"/>
    </location>
</feature>